<keyword evidence="10 13" id="KW-0407">Ion channel</keyword>
<dbReference type="AlphaFoldDB" id="A0A2M8VZJ1"/>
<gene>
    <name evidence="13" type="primary">fluC</name>
    <name evidence="13" type="synonym">crcB</name>
    <name evidence="14" type="ORF">B0G85_0675</name>
</gene>
<keyword evidence="4" id="KW-0997">Cell inner membrane</keyword>
<feature type="transmembrane region" description="Helical" evidence="13">
    <location>
        <begin position="101"/>
        <end position="125"/>
    </location>
</feature>
<dbReference type="EMBL" id="PGTX01000001">
    <property type="protein sequence ID" value="PJI83279.1"/>
    <property type="molecule type" value="Genomic_DNA"/>
</dbReference>
<evidence type="ECO:0000313" key="14">
    <source>
        <dbReference type="EMBL" id="PJI83279.1"/>
    </source>
</evidence>
<evidence type="ECO:0000256" key="10">
    <source>
        <dbReference type="ARBA" id="ARBA00023303"/>
    </source>
</evidence>
<comment type="function">
    <text evidence="13">Fluoride-specific ion channel. Important for reducing fluoride concentration in the cell, thus reducing its toxicity.</text>
</comment>
<keyword evidence="2 13" id="KW-0813">Transport</keyword>
<dbReference type="GO" id="GO:0046872">
    <property type="term" value="F:metal ion binding"/>
    <property type="evidence" value="ECO:0007669"/>
    <property type="project" value="UniProtKB-KW"/>
</dbReference>
<feature type="binding site" evidence="13">
    <location>
        <position position="82"/>
    </location>
    <ligand>
        <name>Na(+)</name>
        <dbReference type="ChEBI" id="CHEBI:29101"/>
        <note>structural</note>
    </ligand>
</feature>
<evidence type="ECO:0000256" key="1">
    <source>
        <dbReference type="ARBA" id="ARBA00004651"/>
    </source>
</evidence>
<dbReference type="GO" id="GO:0062054">
    <property type="term" value="F:fluoride channel activity"/>
    <property type="evidence" value="ECO:0007669"/>
    <property type="project" value="UniProtKB-UniRule"/>
</dbReference>
<evidence type="ECO:0000313" key="15">
    <source>
        <dbReference type="Proteomes" id="UP000229366"/>
    </source>
</evidence>
<protein>
    <recommendedName>
        <fullName evidence="13">Fluoride-specific ion channel FluC</fullName>
    </recommendedName>
</protein>
<evidence type="ECO:0000256" key="4">
    <source>
        <dbReference type="ARBA" id="ARBA00022519"/>
    </source>
</evidence>
<keyword evidence="5 13" id="KW-0812">Transmembrane</keyword>
<accession>A0A2M8VZJ1</accession>
<evidence type="ECO:0000256" key="5">
    <source>
        <dbReference type="ARBA" id="ARBA00022692"/>
    </source>
</evidence>
<dbReference type="InterPro" id="IPR003691">
    <property type="entry name" value="FluC"/>
</dbReference>
<feature type="transmembrane region" description="Helical" evidence="13">
    <location>
        <begin position="35"/>
        <end position="59"/>
    </location>
</feature>
<dbReference type="NCBIfam" id="NF010792">
    <property type="entry name" value="PRK14196.1"/>
    <property type="match status" value="1"/>
</dbReference>
<dbReference type="Proteomes" id="UP000229366">
    <property type="component" value="Unassembled WGS sequence"/>
</dbReference>
<dbReference type="OrthoDB" id="9806299at2"/>
<keyword evidence="6 13" id="KW-1133">Transmembrane helix</keyword>
<reference evidence="14 15" key="1">
    <citation type="submission" date="2017-11" db="EMBL/GenBank/DDBJ databases">
        <title>Genomic Encyclopedia of Type Strains, Phase III (KMG-III): the genomes of soil and plant-associated and newly described type strains.</title>
        <authorList>
            <person name="Whitman W."/>
        </authorList>
    </citation>
    <scope>NUCLEOTIDE SEQUENCE [LARGE SCALE GENOMIC DNA]</scope>
    <source>
        <strain evidence="14 15">UB-Domo-W1</strain>
    </source>
</reference>
<evidence type="ECO:0000256" key="9">
    <source>
        <dbReference type="ARBA" id="ARBA00023136"/>
    </source>
</evidence>
<keyword evidence="13" id="KW-0479">Metal-binding</keyword>
<comment type="activity regulation">
    <text evidence="13">Na(+) is not transported, but it plays an essential structural role and its presence is essential for fluoride channel function.</text>
</comment>
<evidence type="ECO:0000256" key="12">
    <source>
        <dbReference type="ARBA" id="ARBA00035585"/>
    </source>
</evidence>
<dbReference type="GO" id="GO:0140114">
    <property type="term" value="P:cellular detoxification of fluoride"/>
    <property type="evidence" value="ECO:0007669"/>
    <property type="project" value="UniProtKB-UniRule"/>
</dbReference>
<evidence type="ECO:0000256" key="6">
    <source>
        <dbReference type="ARBA" id="ARBA00022989"/>
    </source>
</evidence>
<comment type="catalytic activity">
    <reaction evidence="12">
        <text>fluoride(in) = fluoride(out)</text>
        <dbReference type="Rhea" id="RHEA:76159"/>
        <dbReference type="ChEBI" id="CHEBI:17051"/>
    </reaction>
    <physiologicalReaction direction="left-to-right" evidence="12">
        <dbReference type="Rhea" id="RHEA:76160"/>
    </physiologicalReaction>
</comment>
<proteinExistence type="inferred from homology"/>
<dbReference type="HAMAP" id="MF_00454">
    <property type="entry name" value="FluC"/>
    <property type="match status" value="1"/>
</dbReference>
<comment type="similarity">
    <text evidence="11 13">Belongs to the fluoride channel Fluc/FEX (TC 1.A.43) family.</text>
</comment>
<comment type="subcellular location">
    <subcellularLocation>
        <location evidence="1 13">Cell membrane</location>
        <topology evidence="1 13">Multi-pass membrane protein</topology>
    </subcellularLocation>
</comment>
<dbReference type="RefSeq" id="WP_100378998.1">
    <property type="nucleotide sequence ID" value="NZ_CBCSBW010000001.1"/>
</dbReference>
<name>A0A2M8VZJ1_9BURK</name>
<keyword evidence="8 13" id="KW-0406">Ion transport</keyword>
<dbReference type="GO" id="GO:0005886">
    <property type="term" value="C:plasma membrane"/>
    <property type="evidence" value="ECO:0007669"/>
    <property type="project" value="UniProtKB-SubCell"/>
</dbReference>
<keyword evidence="9 13" id="KW-0472">Membrane</keyword>
<keyword evidence="15" id="KW-1185">Reference proteome</keyword>
<sequence>MWLSLVAIFFGAGTGALLRAGFNLVTVGATLGTASALPLGTLISNLVGGYFIGIAVAFFGNNAHLSPEWRLLVITGFLGGLTTFSSFSAEVVGLMQRGEVTWALATTLFNLIGSFALTFAGILTYQALK</sequence>
<evidence type="ECO:0000256" key="11">
    <source>
        <dbReference type="ARBA" id="ARBA00035120"/>
    </source>
</evidence>
<keyword evidence="7 13" id="KW-0915">Sodium</keyword>
<evidence type="ECO:0000256" key="8">
    <source>
        <dbReference type="ARBA" id="ARBA00023065"/>
    </source>
</evidence>
<dbReference type="PANTHER" id="PTHR28259">
    <property type="entry name" value="FLUORIDE EXPORT PROTEIN 1-RELATED"/>
    <property type="match status" value="1"/>
</dbReference>
<evidence type="ECO:0000256" key="13">
    <source>
        <dbReference type="HAMAP-Rule" id="MF_00454"/>
    </source>
</evidence>
<evidence type="ECO:0000256" key="7">
    <source>
        <dbReference type="ARBA" id="ARBA00023053"/>
    </source>
</evidence>
<feature type="transmembrane region" description="Helical" evidence="13">
    <location>
        <begin position="71"/>
        <end position="89"/>
    </location>
</feature>
<comment type="caution">
    <text evidence="14">The sequence shown here is derived from an EMBL/GenBank/DDBJ whole genome shotgun (WGS) entry which is preliminary data.</text>
</comment>
<feature type="binding site" evidence="13">
    <location>
        <position position="79"/>
    </location>
    <ligand>
        <name>Na(+)</name>
        <dbReference type="ChEBI" id="CHEBI:29101"/>
        <note>structural</note>
    </ligand>
</feature>
<keyword evidence="3 13" id="KW-1003">Cell membrane</keyword>
<evidence type="ECO:0000256" key="2">
    <source>
        <dbReference type="ARBA" id="ARBA00022448"/>
    </source>
</evidence>
<dbReference type="Pfam" id="PF02537">
    <property type="entry name" value="CRCB"/>
    <property type="match status" value="1"/>
</dbReference>
<dbReference type="PANTHER" id="PTHR28259:SF1">
    <property type="entry name" value="FLUORIDE EXPORT PROTEIN 1-RELATED"/>
    <property type="match status" value="1"/>
</dbReference>
<evidence type="ECO:0000256" key="3">
    <source>
        <dbReference type="ARBA" id="ARBA00022475"/>
    </source>
</evidence>
<dbReference type="NCBIfam" id="TIGR00494">
    <property type="entry name" value="crcB"/>
    <property type="match status" value="1"/>
</dbReference>
<organism evidence="14 15">
    <name type="scientific">Polynucleobacter brandtiae</name>
    <dbReference type="NCBI Taxonomy" id="1938816"/>
    <lineage>
        <taxon>Bacteria</taxon>
        <taxon>Pseudomonadati</taxon>
        <taxon>Pseudomonadota</taxon>
        <taxon>Betaproteobacteria</taxon>
        <taxon>Burkholderiales</taxon>
        <taxon>Burkholderiaceae</taxon>
        <taxon>Polynucleobacter</taxon>
    </lineage>
</organism>